<feature type="binding site" evidence="9">
    <location>
        <position position="17"/>
    </location>
    <ligand>
        <name>ATP</name>
        <dbReference type="ChEBI" id="CHEBI:30616"/>
    </ligand>
</feature>
<feature type="binding site" evidence="9">
    <location>
        <position position="88"/>
    </location>
    <ligand>
        <name>substrate</name>
    </ligand>
</feature>
<evidence type="ECO:0000256" key="5">
    <source>
        <dbReference type="ARBA" id="ARBA00022840"/>
    </source>
</evidence>
<comment type="pathway">
    <text evidence="9">Cofactor biosynthesis; coenzyme A biosynthesis; CoA from (R)-pantothenate: step 4/5.</text>
</comment>
<dbReference type="InterPro" id="IPR004821">
    <property type="entry name" value="Cyt_trans-like"/>
</dbReference>
<accession>A0A1G6MRK5</accession>
<keyword evidence="4 9" id="KW-0547">Nucleotide-binding</keyword>
<dbReference type="Gene3D" id="3.40.50.620">
    <property type="entry name" value="HUPs"/>
    <property type="match status" value="1"/>
</dbReference>
<evidence type="ECO:0000313" key="12">
    <source>
        <dbReference type="Proteomes" id="UP000198943"/>
    </source>
</evidence>
<keyword evidence="2 9" id="KW-0808">Transferase</keyword>
<feature type="binding site" evidence="9">
    <location>
        <begin position="124"/>
        <end position="130"/>
    </location>
    <ligand>
        <name>ATP</name>
        <dbReference type="ChEBI" id="CHEBI:30616"/>
    </ligand>
</feature>
<evidence type="ECO:0000256" key="3">
    <source>
        <dbReference type="ARBA" id="ARBA00022695"/>
    </source>
</evidence>
<protein>
    <recommendedName>
        <fullName evidence="9">Phosphopantetheine adenylyltransferase</fullName>
        <ecNumber evidence="9">2.7.7.3</ecNumber>
    </recommendedName>
    <alternativeName>
        <fullName evidence="9">Dephospho-CoA pyrophosphorylase</fullName>
    </alternativeName>
    <alternativeName>
        <fullName evidence="9">Pantetheine-phosphate adenylyltransferase</fullName>
        <shortName evidence="9">PPAT</shortName>
    </alternativeName>
</protein>
<feature type="binding site" evidence="9">
    <location>
        <position position="74"/>
    </location>
    <ligand>
        <name>substrate</name>
    </ligand>
</feature>
<dbReference type="PRINTS" id="PR01020">
    <property type="entry name" value="LPSBIOSNTHSS"/>
</dbReference>
<sequence>MRKAVCSGSFDPVTKGHIDIIERASRMFDEIIVCVFYNPGKVTSLFSPKERVEMLKAATSHLPNVRVTSCSGLLNEFCEKEQASFIVRGLRAFTDFEYEFQRALLLKKINESLETVFIMTNANYSYISSSGVRELLAFDGDINQLVPAGVAELINKYQKRKTK</sequence>
<dbReference type="EC" id="2.7.7.3" evidence="9"/>
<evidence type="ECO:0000256" key="1">
    <source>
        <dbReference type="ARBA" id="ARBA00022490"/>
    </source>
</evidence>
<keyword evidence="6 9" id="KW-0460">Magnesium</keyword>
<comment type="subunit">
    <text evidence="9">Homohexamer.</text>
</comment>
<dbReference type="GO" id="GO:0004595">
    <property type="term" value="F:pantetheine-phosphate adenylyltransferase activity"/>
    <property type="evidence" value="ECO:0007669"/>
    <property type="project" value="UniProtKB-UniRule"/>
</dbReference>
<keyword evidence="5 9" id="KW-0067">ATP-binding</keyword>
<proteinExistence type="inferred from homology"/>
<reference evidence="12" key="1">
    <citation type="submission" date="2016-10" db="EMBL/GenBank/DDBJ databases">
        <authorList>
            <person name="Varghese N."/>
            <person name="Submissions S."/>
        </authorList>
    </citation>
    <scope>NUCLEOTIDE SEQUENCE [LARGE SCALE GENOMIC DNA]</scope>
    <source>
        <strain evidence="12">DSM 11005</strain>
    </source>
</reference>
<keyword evidence="12" id="KW-1185">Reference proteome</keyword>
<evidence type="ECO:0000256" key="6">
    <source>
        <dbReference type="ARBA" id="ARBA00022842"/>
    </source>
</evidence>
<dbReference type="NCBIfam" id="TIGR00125">
    <property type="entry name" value="cyt_tran_rel"/>
    <property type="match status" value="1"/>
</dbReference>
<feature type="binding site" evidence="9">
    <location>
        <position position="99"/>
    </location>
    <ligand>
        <name>ATP</name>
        <dbReference type="ChEBI" id="CHEBI:30616"/>
    </ligand>
</feature>
<dbReference type="EMBL" id="FMYW01000010">
    <property type="protein sequence ID" value="SDC58218.1"/>
    <property type="molecule type" value="Genomic_DNA"/>
</dbReference>
<feature type="binding site" evidence="9">
    <location>
        <position position="9"/>
    </location>
    <ligand>
        <name>substrate</name>
    </ligand>
</feature>
<dbReference type="SUPFAM" id="SSF52374">
    <property type="entry name" value="Nucleotidylyl transferase"/>
    <property type="match status" value="1"/>
</dbReference>
<dbReference type="InterPro" id="IPR014729">
    <property type="entry name" value="Rossmann-like_a/b/a_fold"/>
</dbReference>
<dbReference type="GO" id="GO:0005524">
    <property type="term" value="F:ATP binding"/>
    <property type="evidence" value="ECO:0007669"/>
    <property type="project" value="UniProtKB-KW"/>
</dbReference>
<evidence type="ECO:0000256" key="8">
    <source>
        <dbReference type="ARBA" id="ARBA00029346"/>
    </source>
</evidence>
<dbReference type="PANTHER" id="PTHR21342:SF1">
    <property type="entry name" value="PHOSPHOPANTETHEINE ADENYLYLTRANSFERASE"/>
    <property type="match status" value="1"/>
</dbReference>
<evidence type="ECO:0000256" key="7">
    <source>
        <dbReference type="ARBA" id="ARBA00022993"/>
    </source>
</evidence>
<evidence type="ECO:0000313" key="11">
    <source>
        <dbReference type="EMBL" id="SDC58218.1"/>
    </source>
</evidence>
<dbReference type="UniPathway" id="UPA00241">
    <property type="reaction ID" value="UER00355"/>
</dbReference>
<dbReference type="RefSeq" id="WP_093730691.1">
    <property type="nucleotide sequence ID" value="NZ_FMYW01000010.1"/>
</dbReference>
<dbReference type="AlphaFoldDB" id="A0A1G6MRK5"/>
<comment type="cofactor">
    <cofactor evidence="9">
        <name>Mg(2+)</name>
        <dbReference type="ChEBI" id="CHEBI:18420"/>
    </cofactor>
</comment>
<evidence type="ECO:0000256" key="9">
    <source>
        <dbReference type="HAMAP-Rule" id="MF_00151"/>
    </source>
</evidence>
<dbReference type="HAMAP" id="MF_00151">
    <property type="entry name" value="PPAT_bact"/>
    <property type="match status" value="1"/>
</dbReference>
<comment type="catalytic activity">
    <reaction evidence="8 9">
        <text>(R)-4'-phosphopantetheine + ATP + H(+) = 3'-dephospho-CoA + diphosphate</text>
        <dbReference type="Rhea" id="RHEA:19801"/>
        <dbReference type="ChEBI" id="CHEBI:15378"/>
        <dbReference type="ChEBI" id="CHEBI:30616"/>
        <dbReference type="ChEBI" id="CHEBI:33019"/>
        <dbReference type="ChEBI" id="CHEBI:57328"/>
        <dbReference type="ChEBI" id="CHEBI:61723"/>
        <dbReference type="EC" id="2.7.7.3"/>
    </reaction>
</comment>
<dbReference type="InterPro" id="IPR001980">
    <property type="entry name" value="PPAT"/>
</dbReference>
<comment type="similarity">
    <text evidence="9">Belongs to the bacterial CoaD family.</text>
</comment>
<dbReference type="CDD" id="cd02163">
    <property type="entry name" value="PPAT"/>
    <property type="match status" value="1"/>
</dbReference>
<keyword evidence="1 9" id="KW-0963">Cytoplasm</keyword>
<feature type="site" description="Transition state stabilizer" evidence="9">
    <location>
        <position position="17"/>
    </location>
</feature>
<keyword evidence="3 9" id="KW-0548">Nucleotidyltransferase</keyword>
<dbReference type="Pfam" id="PF01467">
    <property type="entry name" value="CTP_transf_like"/>
    <property type="match status" value="1"/>
</dbReference>
<feature type="binding site" evidence="9">
    <location>
        <position position="41"/>
    </location>
    <ligand>
        <name>substrate</name>
    </ligand>
</feature>
<name>A0A1G6MRK5_9FIRM</name>
<feature type="domain" description="Cytidyltransferase-like" evidence="10">
    <location>
        <begin position="6"/>
        <end position="134"/>
    </location>
</feature>
<organism evidence="11 12">
    <name type="scientific">Succiniclasticum ruminis</name>
    <dbReference type="NCBI Taxonomy" id="40841"/>
    <lineage>
        <taxon>Bacteria</taxon>
        <taxon>Bacillati</taxon>
        <taxon>Bacillota</taxon>
        <taxon>Negativicutes</taxon>
        <taxon>Acidaminococcales</taxon>
        <taxon>Acidaminococcaceae</taxon>
        <taxon>Succiniclasticum</taxon>
    </lineage>
</organism>
<keyword evidence="7 9" id="KW-0173">Coenzyme A biosynthesis</keyword>
<dbReference type="GO" id="GO:0005737">
    <property type="term" value="C:cytoplasm"/>
    <property type="evidence" value="ECO:0007669"/>
    <property type="project" value="UniProtKB-SubCell"/>
</dbReference>
<dbReference type="GO" id="GO:0015937">
    <property type="term" value="P:coenzyme A biosynthetic process"/>
    <property type="evidence" value="ECO:0007669"/>
    <property type="project" value="UniProtKB-UniRule"/>
</dbReference>
<dbReference type="OrthoDB" id="9806661at2"/>
<evidence type="ECO:0000259" key="10">
    <source>
        <dbReference type="Pfam" id="PF01467"/>
    </source>
</evidence>
<feature type="binding site" evidence="9">
    <location>
        <begin position="89"/>
        <end position="91"/>
    </location>
    <ligand>
        <name>ATP</name>
        <dbReference type="ChEBI" id="CHEBI:30616"/>
    </ligand>
</feature>
<dbReference type="NCBIfam" id="TIGR01510">
    <property type="entry name" value="coaD_prev_kdtB"/>
    <property type="match status" value="1"/>
</dbReference>
<gene>
    <name evidence="9" type="primary">coaD</name>
    <name evidence="11" type="ORF">SAMN04487864_110105</name>
</gene>
<evidence type="ECO:0000256" key="4">
    <source>
        <dbReference type="ARBA" id="ARBA00022741"/>
    </source>
</evidence>
<dbReference type="Proteomes" id="UP000198943">
    <property type="component" value="Unassembled WGS sequence"/>
</dbReference>
<feature type="binding site" evidence="9">
    <location>
        <begin position="9"/>
        <end position="10"/>
    </location>
    <ligand>
        <name>ATP</name>
        <dbReference type="ChEBI" id="CHEBI:30616"/>
    </ligand>
</feature>
<dbReference type="PANTHER" id="PTHR21342">
    <property type="entry name" value="PHOSPHOPANTETHEINE ADENYLYLTRANSFERASE"/>
    <property type="match status" value="1"/>
</dbReference>
<comment type="function">
    <text evidence="9">Reversibly transfers an adenylyl group from ATP to 4'-phosphopantetheine, yielding dephospho-CoA (dPCoA) and pyrophosphate.</text>
</comment>
<comment type="subcellular location">
    <subcellularLocation>
        <location evidence="9">Cytoplasm</location>
    </subcellularLocation>
</comment>
<evidence type="ECO:0000256" key="2">
    <source>
        <dbReference type="ARBA" id="ARBA00022679"/>
    </source>
</evidence>